<feature type="domain" description="Peptidase C50" evidence="6">
    <location>
        <begin position="1303"/>
        <end position="1400"/>
    </location>
</feature>
<reference evidence="7" key="2">
    <citation type="journal article" date="2021" name="World Allergy Organ. J.">
        <title>Chromosome-level assembly of Dermatophagoides farinae genome and transcriptome reveals two novel allergens Der f 37 and Der f 39.</title>
        <authorList>
            <person name="Chen J."/>
            <person name="Cai Z."/>
            <person name="Fan D."/>
            <person name="Hu J."/>
            <person name="Hou Y."/>
            <person name="He Y."/>
            <person name="Zhang Z."/>
            <person name="Zhao Z."/>
            <person name="Gao P."/>
            <person name="Hu W."/>
            <person name="Sun J."/>
            <person name="Li J."/>
            <person name="Ji K."/>
        </authorList>
    </citation>
    <scope>NUCLEOTIDE SEQUENCE</scope>
    <source>
        <strain evidence="7">JKM2019</strain>
    </source>
</reference>
<comment type="caution">
    <text evidence="7">The sequence shown here is derived from an EMBL/GenBank/DDBJ whole genome shotgun (WGS) entry which is preliminary data.</text>
</comment>
<dbReference type="EC" id="3.4.22.49" evidence="2"/>
<reference evidence="7" key="1">
    <citation type="submission" date="2020-06" db="EMBL/GenBank/DDBJ databases">
        <authorList>
            <person name="Ji K."/>
            <person name="Li J."/>
        </authorList>
    </citation>
    <scope>NUCLEOTIDE SEQUENCE</scope>
    <source>
        <strain evidence="7">JKM2019</strain>
        <tissue evidence="7">Whole body</tissue>
    </source>
</reference>
<keyword evidence="4" id="KW-0159">Chromosome partition</keyword>
<dbReference type="GO" id="GO:0006508">
    <property type="term" value="P:proteolysis"/>
    <property type="evidence" value="ECO:0007669"/>
    <property type="project" value="InterPro"/>
</dbReference>
<dbReference type="GO" id="GO:0005737">
    <property type="term" value="C:cytoplasm"/>
    <property type="evidence" value="ECO:0007669"/>
    <property type="project" value="TreeGrafter"/>
</dbReference>
<feature type="compositionally biased region" description="Acidic residues" evidence="5">
    <location>
        <begin position="828"/>
        <end position="840"/>
    </location>
</feature>
<dbReference type="InterPro" id="IPR030397">
    <property type="entry name" value="SEPARIN_core_dom"/>
</dbReference>
<evidence type="ECO:0000313" key="7">
    <source>
        <dbReference type="EMBL" id="KAH7645346.1"/>
    </source>
</evidence>
<dbReference type="PROSITE" id="PS51700">
    <property type="entry name" value="SEPARIN"/>
    <property type="match status" value="1"/>
</dbReference>
<dbReference type="GO" id="GO:0005634">
    <property type="term" value="C:nucleus"/>
    <property type="evidence" value="ECO:0007669"/>
    <property type="project" value="InterPro"/>
</dbReference>
<evidence type="ECO:0000256" key="3">
    <source>
        <dbReference type="ARBA" id="ARBA00022801"/>
    </source>
</evidence>
<feature type="region of interest" description="Disordered" evidence="5">
    <location>
        <begin position="763"/>
        <end position="797"/>
    </location>
</feature>
<sequence length="1492" mass="175096">MEDKSTPGTCSGTSKSRRSTKCPLFESILKQAIWLKKQGITSQTYDQQILDTIIDNFHEHLDSGCFCVARSFTYIALATTYLEKFYSMFQSSVLFMTEHESRLHKIAEEIRKEKEKNFINDLDVNDGSSFIAENNDIVNVSNFNRLMEHSFNAFRMYEKGLQLARKEENIVNWKFLDRFGFLTNMNALFQIFSYYHLDIYAFKVLTFALTTIDQYYPQQQHSLSGTALIAVGENEISNENIVLIQCNLLRLLLKFGFIKMAASYYKRFFGQMKFFEMINNEDIEWINSFERCMIFLVYCEISLRTRNGKQISIKLKQLIQSNYLQKSTIKRFLIKSMANSLATHFPSINYQFENYMNEFIEPTQMSVGMCRRWKFFAMFFPNTNTNQSSNIYNDLWWIRFAVLNIFSNTFETFLDFNLNNGMNCDPVFYYKLAVNLFTVTMNLFSLGKLRLTGAIYDINNTFYMDAKIKMILFKKIFHGHSKCNDEIFKISPTPESFDVENDLKIDLKLNDLNNIDNDNDDNEEEDPNSINVIYKRLRKFINHAHHNGDMDDLKESNFYHENIPIEKLSSSFIKDFQQSLIHLQKDSIFYLFQLYILHAIIVNMLIYNETKNALVICRERYLSLLNFFEYFNMKIVIPELNRKLKSGNNNSYKIIVKTTMDEQIMNGPIEKLFWIWNTFFIEVLIQHDKYLEAWPFLHRLIDISTYSYSSRMQRSQMFYYQALVLYKQLKRNKNNDEESKKMFKLITHHLVVDNFQKDLNSLEKLSTPSPKNRKKASTMTNASAIFEAPKKRDPLGSAEKEYKKSLMDKIQSSRHVIEGTRRINDFKFDDDDDDDGDLDPVNDNNKDDNGSINIPKIESSDSVTTTSRSHTNKEKFKIFIDQDCQDHQDYVNLNESLSKIFSMLTIVDRKNETTNTTTTTNETATTDLYFNKFFNFDNEMNDNNGNYNPDSITNEDVKLCLKKAISYIGCHPGHRLYSQLHYLFYKLYKLMAKSNQILCFHLAETAPYHCFRYRLLFNTYKKINSSKSPQYNNLELIRFKNEDFAYNAYVSILPKSWRFVQVKLIENGKNNPDLLLCRFQNGYQPYFLKIKSDQQKDIKFFMEEFAQIMKLNSISIHETDKKSFWRMRFETDFQLKNLLDITEKHVFGLARGFFMGQTNNRKYIACCTGFRRSLFDLAKEMKISCQDYNLLNIFIESIVLFTAEEAEIAAQILFTTNDDKFLKRFEELRKKYFTSWMKNDKLKQLFEDIEPVGLIIDQSLNQFPFESLPSLRQKGQPFFRIPSMKIAALLYEKYKQLVDDGIDDENFYLLNPGSNLASTEAFFKQTFLSIKEWTGFVGTVPEGKNLAENFETKDIYVYMGHGSGSQYYRSIPNGFDVVNINSLSIVVGCSSGRVTKETKTSDVFGSAYRFLINGAPVYIGALWDVTDKDIDIYMNEFMSLWLPRWNREQQQSRKKNNSLCKSISLARDSCKLRYLNGCASVVYGLPLKNRCG</sequence>
<dbReference type="EMBL" id="SDOV01000001">
    <property type="protein sequence ID" value="KAH7645346.1"/>
    <property type="molecule type" value="Genomic_DNA"/>
</dbReference>
<comment type="catalytic activity">
    <reaction evidence="1">
        <text>All bonds known to be hydrolyzed by this endopeptidase have arginine in P1 and an acidic residue in P4. P6 is often occupied by an acidic residue or by a hydroxy-amino-acid residue, the phosphorylation of which enhances cleavage.</text>
        <dbReference type="EC" id="3.4.22.49"/>
    </reaction>
</comment>
<dbReference type="PANTHER" id="PTHR12792">
    <property type="entry name" value="EXTRA SPINDLE POLES 1-RELATED"/>
    <property type="match status" value="1"/>
</dbReference>
<evidence type="ECO:0000256" key="5">
    <source>
        <dbReference type="SAM" id="MobiDB-lite"/>
    </source>
</evidence>
<dbReference type="GO" id="GO:0051307">
    <property type="term" value="P:meiotic chromosome separation"/>
    <property type="evidence" value="ECO:0007669"/>
    <property type="project" value="TreeGrafter"/>
</dbReference>
<gene>
    <name evidence="7" type="ORF">HUG17_0884</name>
</gene>
<feature type="compositionally biased region" description="Basic and acidic residues" evidence="5">
    <location>
        <begin position="788"/>
        <end position="797"/>
    </location>
</feature>
<dbReference type="PANTHER" id="PTHR12792:SF0">
    <property type="entry name" value="SEPARIN"/>
    <property type="match status" value="1"/>
</dbReference>
<feature type="region of interest" description="Disordered" evidence="5">
    <location>
        <begin position="825"/>
        <end position="868"/>
    </location>
</feature>
<evidence type="ECO:0000256" key="4">
    <source>
        <dbReference type="ARBA" id="ARBA00022829"/>
    </source>
</evidence>
<organism evidence="7">
    <name type="scientific">Dermatophagoides farinae</name>
    <name type="common">American house dust mite</name>
    <dbReference type="NCBI Taxonomy" id="6954"/>
    <lineage>
        <taxon>Eukaryota</taxon>
        <taxon>Metazoa</taxon>
        <taxon>Ecdysozoa</taxon>
        <taxon>Arthropoda</taxon>
        <taxon>Chelicerata</taxon>
        <taxon>Arachnida</taxon>
        <taxon>Acari</taxon>
        <taxon>Acariformes</taxon>
        <taxon>Sarcoptiformes</taxon>
        <taxon>Astigmata</taxon>
        <taxon>Psoroptidia</taxon>
        <taxon>Analgoidea</taxon>
        <taxon>Pyroglyphidae</taxon>
        <taxon>Dermatophagoidinae</taxon>
        <taxon>Dermatophagoides</taxon>
    </lineage>
</organism>
<dbReference type="InterPro" id="IPR005314">
    <property type="entry name" value="Peptidase_C50"/>
</dbReference>
<dbReference type="GO" id="GO:0004197">
    <property type="term" value="F:cysteine-type endopeptidase activity"/>
    <property type="evidence" value="ECO:0007669"/>
    <property type="project" value="InterPro"/>
</dbReference>
<protein>
    <recommendedName>
        <fullName evidence="2">separase</fullName>
        <ecNumber evidence="2">3.4.22.49</ecNumber>
    </recommendedName>
</protein>
<evidence type="ECO:0000256" key="2">
    <source>
        <dbReference type="ARBA" id="ARBA00012489"/>
    </source>
</evidence>
<keyword evidence="3" id="KW-0378">Hydrolase</keyword>
<dbReference type="GO" id="GO:0072686">
    <property type="term" value="C:mitotic spindle"/>
    <property type="evidence" value="ECO:0007669"/>
    <property type="project" value="TreeGrafter"/>
</dbReference>
<name>A0A9D4P7E4_DERFA</name>
<dbReference type="Pfam" id="PF03568">
    <property type="entry name" value="Separin_C"/>
    <property type="match status" value="1"/>
</dbReference>
<accession>A0A9D4P7E4</accession>
<evidence type="ECO:0000256" key="1">
    <source>
        <dbReference type="ARBA" id="ARBA00000451"/>
    </source>
</evidence>
<dbReference type="Proteomes" id="UP000828236">
    <property type="component" value="Unassembled WGS sequence"/>
</dbReference>
<evidence type="ECO:0000259" key="6">
    <source>
        <dbReference type="PROSITE" id="PS51700"/>
    </source>
</evidence>
<proteinExistence type="predicted"/>